<name>A0A842HQF9_9BURK</name>
<evidence type="ECO:0000313" key="4">
    <source>
        <dbReference type="Proteomes" id="UP000545386"/>
    </source>
</evidence>
<dbReference type="Pfam" id="PF04264">
    <property type="entry name" value="YceI"/>
    <property type="match status" value="1"/>
</dbReference>
<reference evidence="3 4" key="1">
    <citation type="submission" date="2020-08" db="EMBL/GenBank/DDBJ databases">
        <title>Paraeoetvoesia sp. YC-7-48 draft genome sequence.</title>
        <authorList>
            <person name="Yao L."/>
        </authorList>
    </citation>
    <scope>NUCLEOTIDE SEQUENCE [LARGE SCALE GENOMIC DNA]</scope>
    <source>
        <strain evidence="4">YC-7-48</strain>
    </source>
</reference>
<dbReference type="Proteomes" id="UP000545386">
    <property type="component" value="Unassembled WGS sequence"/>
</dbReference>
<dbReference type="InterPro" id="IPR007372">
    <property type="entry name" value="Lipid/polyisoprenoid-bd_YceI"/>
</dbReference>
<accession>A0A842HQF9</accession>
<organism evidence="3 4">
    <name type="scientific">Pusillimonas minor</name>
    <dbReference type="NCBI Taxonomy" id="2697024"/>
    <lineage>
        <taxon>Bacteria</taxon>
        <taxon>Pseudomonadati</taxon>
        <taxon>Pseudomonadota</taxon>
        <taxon>Betaproteobacteria</taxon>
        <taxon>Burkholderiales</taxon>
        <taxon>Alcaligenaceae</taxon>
        <taxon>Pusillimonas</taxon>
    </lineage>
</organism>
<protein>
    <submittedName>
        <fullName evidence="3">YceI family protein</fullName>
    </submittedName>
</protein>
<feature type="signal peptide" evidence="1">
    <location>
        <begin position="1"/>
        <end position="25"/>
    </location>
</feature>
<evidence type="ECO:0000259" key="2">
    <source>
        <dbReference type="SMART" id="SM00867"/>
    </source>
</evidence>
<dbReference type="PANTHER" id="PTHR34406">
    <property type="entry name" value="PROTEIN YCEI"/>
    <property type="match status" value="1"/>
</dbReference>
<keyword evidence="4" id="KW-1185">Reference proteome</keyword>
<proteinExistence type="predicted"/>
<dbReference type="Gene3D" id="2.40.128.110">
    <property type="entry name" value="Lipid/polyisoprenoid-binding, YceI-like"/>
    <property type="match status" value="1"/>
</dbReference>
<evidence type="ECO:0000313" key="3">
    <source>
        <dbReference type="EMBL" id="MBC2769858.1"/>
    </source>
</evidence>
<gene>
    <name evidence="3" type="ORF">GTU67_08025</name>
</gene>
<sequence>MKLTTLPALALAFALSFGAVAPAAAATYTTLDPAASHITFGYSQMNVKMDGSFGEISAKELQFDPAKPESAKVTLDIKLASVDAGYAEANTELKKAEWLNLATHPLATFTSSSVKALGNNQFEVAGTLSIKGHTQDIVVPVTFTEKDGKGEFEGQFTFKRGDFKIGEGEWADFSIVANDIQVKFHIVTTP</sequence>
<dbReference type="SUPFAM" id="SSF101874">
    <property type="entry name" value="YceI-like"/>
    <property type="match status" value="1"/>
</dbReference>
<dbReference type="AlphaFoldDB" id="A0A842HQF9"/>
<dbReference type="SMART" id="SM00867">
    <property type="entry name" value="YceI"/>
    <property type="match status" value="1"/>
</dbReference>
<dbReference type="PANTHER" id="PTHR34406:SF1">
    <property type="entry name" value="PROTEIN YCEI"/>
    <property type="match status" value="1"/>
</dbReference>
<comment type="caution">
    <text evidence="3">The sequence shown here is derived from an EMBL/GenBank/DDBJ whole genome shotgun (WGS) entry which is preliminary data.</text>
</comment>
<dbReference type="EMBL" id="JACJUU010000005">
    <property type="protein sequence ID" value="MBC2769858.1"/>
    <property type="molecule type" value="Genomic_DNA"/>
</dbReference>
<dbReference type="InterPro" id="IPR036761">
    <property type="entry name" value="TTHA0802/YceI-like_sf"/>
</dbReference>
<feature type="domain" description="Lipid/polyisoprenoid-binding YceI-like" evidence="2">
    <location>
        <begin position="28"/>
        <end position="189"/>
    </location>
</feature>
<keyword evidence="1" id="KW-0732">Signal</keyword>
<dbReference type="RefSeq" id="WP_185779579.1">
    <property type="nucleotide sequence ID" value="NZ_JACJUU010000005.1"/>
</dbReference>
<evidence type="ECO:0000256" key="1">
    <source>
        <dbReference type="SAM" id="SignalP"/>
    </source>
</evidence>
<feature type="chain" id="PRO_5032622438" evidence="1">
    <location>
        <begin position="26"/>
        <end position="190"/>
    </location>
</feature>